<keyword evidence="4" id="KW-0732">Signal</keyword>
<gene>
    <name evidence="6" type="ORF">CEG14_21980</name>
</gene>
<evidence type="ECO:0000313" key="7">
    <source>
        <dbReference type="Proteomes" id="UP000217005"/>
    </source>
</evidence>
<name>A0A261RXI6_9BORD</name>
<dbReference type="SUPFAM" id="SSF53335">
    <property type="entry name" value="S-adenosyl-L-methionine-dependent methyltransferases"/>
    <property type="match status" value="1"/>
</dbReference>
<organism evidence="6 7">
    <name type="scientific">Bordetella genomosp. 1</name>
    <dbReference type="NCBI Taxonomy" id="1395607"/>
    <lineage>
        <taxon>Bacteria</taxon>
        <taxon>Pseudomonadati</taxon>
        <taxon>Pseudomonadota</taxon>
        <taxon>Betaproteobacteria</taxon>
        <taxon>Burkholderiales</taxon>
        <taxon>Alcaligenaceae</taxon>
        <taxon>Bordetella</taxon>
    </lineage>
</organism>
<dbReference type="Proteomes" id="UP000217005">
    <property type="component" value="Unassembled WGS sequence"/>
</dbReference>
<dbReference type="GO" id="GO:0032259">
    <property type="term" value="P:methylation"/>
    <property type="evidence" value="ECO:0007669"/>
    <property type="project" value="UniProtKB-KW"/>
</dbReference>
<protein>
    <submittedName>
        <fullName evidence="6">SAM-dependent methyltransferase</fullName>
    </submittedName>
</protein>
<evidence type="ECO:0000256" key="1">
    <source>
        <dbReference type="ARBA" id="ARBA00022603"/>
    </source>
</evidence>
<feature type="chain" id="PRO_5013034629" evidence="4">
    <location>
        <begin position="24"/>
        <end position="269"/>
    </location>
</feature>
<evidence type="ECO:0000313" key="6">
    <source>
        <dbReference type="EMBL" id="OZI29290.1"/>
    </source>
</evidence>
<comment type="caution">
    <text evidence="6">The sequence shown here is derived from an EMBL/GenBank/DDBJ whole genome shotgun (WGS) entry which is preliminary data.</text>
</comment>
<feature type="domain" description="Methyltransferase" evidence="5">
    <location>
        <begin position="64"/>
        <end position="178"/>
    </location>
</feature>
<dbReference type="AlphaFoldDB" id="A0A261RXI6"/>
<dbReference type="PANTHER" id="PTHR13610">
    <property type="entry name" value="METHYLTRANSFERASE DOMAIN-CONTAINING PROTEIN"/>
    <property type="match status" value="1"/>
</dbReference>
<dbReference type="InterPro" id="IPR029063">
    <property type="entry name" value="SAM-dependent_MTases_sf"/>
</dbReference>
<dbReference type="PANTHER" id="PTHR13610:SF11">
    <property type="entry name" value="METHYLTRANSFERASE DOMAIN-CONTAINING PROTEIN"/>
    <property type="match status" value="1"/>
</dbReference>
<dbReference type="Gene3D" id="3.40.50.150">
    <property type="entry name" value="Vaccinia Virus protein VP39"/>
    <property type="match status" value="1"/>
</dbReference>
<evidence type="ECO:0000256" key="4">
    <source>
        <dbReference type="SAM" id="SignalP"/>
    </source>
</evidence>
<dbReference type="InterPro" id="IPR026170">
    <property type="entry name" value="FAM173A/B"/>
</dbReference>
<proteinExistence type="predicted"/>
<evidence type="ECO:0000259" key="5">
    <source>
        <dbReference type="Pfam" id="PF13847"/>
    </source>
</evidence>
<dbReference type="OrthoDB" id="281208at2"/>
<dbReference type="EMBL" id="NEVL01000005">
    <property type="protein sequence ID" value="OZI29290.1"/>
    <property type="molecule type" value="Genomic_DNA"/>
</dbReference>
<reference evidence="6 7" key="1">
    <citation type="submission" date="2017-05" db="EMBL/GenBank/DDBJ databases">
        <title>Complete and WGS of Bordetella genogroups.</title>
        <authorList>
            <person name="Spilker T."/>
            <person name="LiPuma J."/>
        </authorList>
    </citation>
    <scope>NUCLEOTIDE SEQUENCE [LARGE SCALE GENOMIC DNA]</scope>
    <source>
        <strain evidence="6 7">AU17610</strain>
    </source>
</reference>
<dbReference type="GO" id="GO:0016279">
    <property type="term" value="F:protein-lysine N-methyltransferase activity"/>
    <property type="evidence" value="ECO:0007669"/>
    <property type="project" value="InterPro"/>
</dbReference>
<dbReference type="Pfam" id="PF13847">
    <property type="entry name" value="Methyltransf_31"/>
    <property type="match status" value="1"/>
</dbReference>
<dbReference type="CDD" id="cd02440">
    <property type="entry name" value="AdoMet_MTases"/>
    <property type="match status" value="1"/>
</dbReference>
<dbReference type="RefSeq" id="WP_094828528.1">
    <property type="nucleotide sequence ID" value="NZ_NEVL01000005.1"/>
</dbReference>
<evidence type="ECO:0000256" key="3">
    <source>
        <dbReference type="ARBA" id="ARBA00022691"/>
    </source>
</evidence>
<keyword evidence="2 6" id="KW-0808">Transferase</keyword>
<keyword evidence="1 6" id="KW-0489">Methyltransferase</keyword>
<evidence type="ECO:0000256" key="2">
    <source>
        <dbReference type="ARBA" id="ARBA00022679"/>
    </source>
</evidence>
<keyword evidence="3" id="KW-0949">S-adenosyl-L-methionine</keyword>
<feature type="signal peptide" evidence="4">
    <location>
        <begin position="1"/>
        <end position="23"/>
    </location>
</feature>
<dbReference type="InterPro" id="IPR025714">
    <property type="entry name" value="Methyltranfer_dom"/>
</dbReference>
<accession>A0A261RXI6</accession>
<sequence length="269" mass="29095">MKIRQSLAVACLLALGAAAQAQAQSTPYQPTVGQSGKDVVWVPTPQELVDRMLEMAQITPQDYLVDLGSGDGRTVITAAQRGTRAHGVEFNPDMVELSKNAARAARVEKTATFEQGDIFKTDFSKATVVTLFLLPDLNVKLRPILLQMPPGTRVVSNSFTMDTWRPDETVDVTQQGCKAYCTAYKWIVPARVEGAWKVDGKDLALSQQFQMLEGTLTEGGKATPISNARLDGANIEFTVAQARYVGKVEGNAMSGTIDGGGSWRATRAQ</sequence>